<evidence type="ECO:0000256" key="2">
    <source>
        <dbReference type="ARBA" id="ARBA00005698"/>
    </source>
</evidence>
<evidence type="ECO:0000256" key="8">
    <source>
        <dbReference type="ARBA" id="ARBA00022967"/>
    </source>
</evidence>
<dbReference type="AlphaFoldDB" id="A0A4D6X470"/>
<evidence type="ECO:0000313" key="17">
    <source>
        <dbReference type="EMBL" id="QCI09310.1"/>
    </source>
</evidence>
<evidence type="ECO:0000256" key="9">
    <source>
        <dbReference type="ARBA" id="ARBA00022982"/>
    </source>
</evidence>
<gene>
    <name evidence="17" type="primary">ND6</name>
</gene>
<sequence>MNILLTMMIIISISLLTLNHPLSMGLILILQTIIISIIMGYMLKSFLFSYIIIIIMLSGALVLFIYMASVASNEKFNWSNKMIVMLLITSMCMIIIMYKYNNNWLINNSKVSDSINLIKLFNLMSAKVTLLMIIYLLLTMIVVSNIAKTNKGPLRMNSK</sequence>
<organism evidence="17">
    <name type="scientific">Caystrus obscurus</name>
    <dbReference type="NCBI Taxonomy" id="2575667"/>
    <lineage>
        <taxon>Eukaryota</taxon>
        <taxon>Metazoa</taxon>
        <taxon>Ecdysozoa</taxon>
        <taxon>Arthropoda</taxon>
        <taxon>Hexapoda</taxon>
        <taxon>Insecta</taxon>
        <taxon>Pterygota</taxon>
        <taxon>Neoptera</taxon>
        <taxon>Paraneoptera</taxon>
        <taxon>Hemiptera</taxon>
        <taxon>Heteroptera</taxon>
        <taxon>Panheteroptera</taxon>
        <taxon>Pentatomomorpha</taxon>
        <taxon>Pentatomoidea</taxon>
        <taxon>Pentatomidae</taxon>
        <taxon>Pentatominae</taxon>
        <taxon>Caystrus</taxon>
    </lineage>
</organism>
<dbReference type="InterPro" id="IPR050269">
    <property type="entry name" value="ComplexI_Subunit6"/>
</dbReference>
<feature type="transmembrane region" description="Helical" evidence="16">
    <location>
        <begin position="82"/>
        <end position="100"/>
    </location>
</feature>
<keyword evidence="13 16" id="KW-0472">Membrane</keyword>
<proteinExistence type="inferred from homology"/>
<dbReference type="PANTHER" id="PTHR11435:SF1">
    <property type="entry name" value="NADH-UBIQUINONE OXIDOREDUCTASE CHAIN 6"/>
    <property type="match status" value="1"/>
</dbReference>
<reference evidence="17" key="1">
    <citation type="journal article" date="2019" name="Syst. Entomol.">
        <title>Higher level phylogeny and evolutionary history of Pentatomomorpha (Hemiptera: Heteroptera) inferred from mitochondrial genome sequences.</title>
        <authorList>
            <person name="Liu Y."/>
            <person name="Li H."/>
            <person name="Song F."/>
            <person name="Zhao Y."/>
            <person name="Wilson J.J."/>
            <person name="Cai W."/>
        </authorList>
    </citation>
    <scope>NUCLEOTIDE SEQUENCE</scope>
</reference>
<feature type="transmembrane region" description="Helical" evidence="16">
    <location>
        <begin position="47"/>
        <end position="70"/>
    </location>
</feature>
<dbReference type="GO" id="GO:0008137">
    <property type="term" value="F:NADH dehydrogenase (ubiquinone) activity"/>
    <property type="evidence" value="ECO:0007669"/>
    <property type="project" value="UniProtKB-EC"/>
</dbReference>
<evidence type="ECO:0000256" key="4">
    <source>
        <dbReference type="ARBA" id="ARBA00021095"/>
    </source>
</evidence>
<dbReference type="EC" id="7.1.1.2" evidence="3"/>
<evidence type="ECO:0000256" key="7">
    <source>
        <dbReference type="ARBA" id="ARBA00022692"/>
    </source>
</evidence>
<keyword evidence="7 16" id="KW-0812">Transmembrane</keyword>
<evidence type="ECO:0000256" key="11">
    <source>
        <dbReference type="ARBA" id="ARBA00023027"/>
    </source>
</evidence>
<evidence type="ECO:0000256" key="3">
    <source>
        <dbReference type="ARBA" id="ARBA00012944"/>
    </source>
</evidence>
<evidence type="ECO:0000256" key="16">
    <source>
        <dbReference type="SAM" id="Phobius"/>
    </source>
</evidence>
<dbReference type="PANTHER" id="PTHR11435">
    <property type="entry name" value="NADH UBIQUINONE OXIDOREDUCTASE SUBUNIT ND6"/>
    <property type="match status" value="1"/>
</dbReference>
<evidence type="ECO:0000256" key="6">
    <source>
        <dbReference type="ARBA" id="ARBA00022660"/>
    </source>
</evidence>
<evidence type="ECO:0000256" key="5">
    <source>
        <dbReference type="ARBA" id="ARBA00022448"/>
    </source>
</evidence>
<keyword evidence="9" id="KW-0249">Electron transport</keyword>
<keyword evidence="11" id="KW-0520">NAD</keyword>
<protein>
    <recommendedName>
        <fullName evidence="4">NADH-ubiquinone oxidoreductase chain 6</fullName>
        <ecNumber evidence="3">7.1.1.2</ecNumber>
    </recommendedName>
    <alternativeName>
        <fullName evidence="14">NADH dehydrogenase subunit 6</fullName>
    </alternativeName>
</protein>
<evidence type="ECO:0000256" key="1">
    <source>
        <dbReference type="ARBA" id="ARBA00004225"/>
    </source>
</evidence>
<feature type="transmembrane region" description="Helical" evidence="16">
    <location>
        <begin position="21"/>
        <end position="41"/>
    </location>
</feature>
<name>A0A4D6X470_9HEMI</name>
<geneLocation type="mitochondrion" evidence="17"/>
<comment type="similarity">
    <text evidence="2">Belongs to the complex I subunit 6 family.</text>
</comment>
<keyword evidence="5" id="KW-0813">Transport</keyword>
<keyword evidence="6" id="KW-0679">Respiratory chain</keyword>
<comment type="subcellular location">
    <subcellularLocation>
        <location evidence="1">Mitochondrion membrane</location>
        <topology evidence="1">Multi-pass membrane protein</topology>
    </subcellularLocation>
</comment>
<feature type="transmembrane region" description="Helical" evidence="16">
    <location>
        <begin position="120"/>
        <end position="147"/>
    </location>
</feature>
<keyword evidence="12 17" id="KW-0496">Mitochondrion</keyword>
<evidence type="ECO:0000256" key="15">
    <source>
        <dbReference type="ARBA" id="ARBA00049551"/>
    </source>
</evidence>
<evidence type="ECO:0000256" key="14">
    <source>
        <dbReference type="ARBA" id="ARBA00031019"/>
    </source>
</evidence>
<comment type="catalytic activity">
    <reaction evidence="15">
        <text>a ubiquinone + NADH + 5 H(+)(in) = a ubiquinol + NAD(+) + 4 H(+)(out)</text>
        <dbReference type="Rhea" id="RHEA:29091"/>
        <dbReference type="Rhea" id="RHEA-COMP:9565"/>
        <dbReference type="Rhea" id="RHEA-COMP:9566"/>
        <dbReference type="ChEBI" id="CHEBI:15378"/>
        <dbReference type="ChEBI" id="CHEBI:16389"/>
        <dbReference type="ChEBI" id="CHEBI:17976"/>
        <dbReference type="ChEBI" id="CHEBI:57540"/>
        <dbReference type="ChEBI" id="CHEBI:57945"/>
        <dbReference type="EC" id="7.1.1.2"/>
    </reaction>
</comment>
<dbReference type="EMBL" id="MF497717">
    <property type="protein sequence ID" value="QCI09310.1"/>
    <property type="molecule type" value="Genomic_DNA"/>
</dbReference>
<keyword evidence="8" id="KW-1278">Translocase</keyword>
<evidence type="ECO:0000256" key="13">
    <source>
        <dbReference type="ARBA" id="ARBA00023136"/>
    </source>
</evidence>
<accession>A0A4D6X470</accession>
<evidence type="ECO:0000256" key="12">
    <source>
        <dbReference type="ARBA" id="ARBA00023128"/>
    </source>
</evidence>
<keyword evidence="10 16" id="KW-1133">Transmembrane helix</keyword>
<evidence type="ECO:0000256" key="10">
    <source>
        <dbReference type="ARBA" id="ARBA00022989"/>
    </source>
</evidence>
<dbReference type="GO" id="GO:0031966">
    <property type="term" value="C:mitochondrial membrane"/>
    <property type="evidence" value="ECO:0007669"/>
    <property type="project" value="UniProtKB-SubCell"/>
</dbReference>